<dbReference type="Proteomes" id="UP000186218">
    <property type="component" value="Unassembled WGS sequence"/>
</dbReference>
<dbReference type="Gene3D" id="3.30.420.280">
    <property type="match status" value="1"/>
</dbReference>
<evidence type="ECO:0000259" key="1">
    <source>
        <dbReference type="Pfam" id="PF17288"/>
    </source>
</evidence>
<evidence type="ECO:0000313" key="2">
    <source>
        <dbReference type="EMBL" id="SIS11584.1"/>
    </source>
</evidence>
<proteinExistence type="predicted"/>
<dbReference type="InterPro" id="IPR035413">
    <property type="entry name" value="Terminase_L_C"/>
</dbReference>
<feature type="domain" description="Phage terminase large subunit C-terminal" evidence="1">
    <location>
        <begin position="242"/>
        <end position="386"/>
    </location>
</feature>
<dbReference type="AlphaFoldDB" id="A0A1N7GG70"/>
<keyword evidence="3" id="KW-1185">Reference proteome</keyword>
<dbReference type="STRING" id="1344003.SAMN05445060_2748"/>
<dbReference type="RefSeq" id="WP_143690367.1">
    <property type="nucleotide sequence ID" value="NZ_FTNT01000008.1"/>
</dbReference>
<protein>
    <submittedName>
        <fullName evidence="2">Terminase-like family protein</fullName>
    </submittedName>
</protein>
<dbReference type="PANTHER" id="PTHR39184">
    <property type="match status" value="1"/>
</dbReference>
<accession>A0A1N7GG70</accession>
<name>A0A1N7GG70_9NOCA</name>
<dbReference type="EMBL" id="FTNT01000008">
    <property type="protein sequence ID" value="SIS11584.1"/>
    <property type="molecule type" value="Genomic_DNA"/>
</dbReference>
<dbReference type="InterPro" id="IPR027417">
    <property type="entry name" value="P-loop_NTPase"/>
</dbReference>
<dbReference type="Pfam" id="PF17288">
    <property type="entry name" value="Terminase_3C"/>
    <property type="match status" value="1"/>
</dbReference>
<dbReference type="PANTHER" id="PTHR39184:SF1">
    <property type="entry name" value="PBSX PHAGE TERMINASE LARGE SUBUNIT"/>
    <property type="match status" value="1"/>
</dbReference>
<evidence type="ECO:0000313" key="3">
    <source>
        <dbReference type="Proteomes" id="UP000186218"/>
    </source>
</evidence>
<reference evidence="2 3" key="1">
    <citation type="submission" date="2017-01" db="EMBL/GenBank/DDBJ databases">
        <authorList>
            <person name="Mah S.A."/>
            <person name="Swanson W.J."/>
            <person name="Moy G.W."/>
            <person name="Vacquier V.D."/>
        </authorList>
    </citation>
    <scope>NUCLEOTIDE SEQUENCE [LARGE SCALE GENOMIC DNA]</scope>
    <source>
        <strain evidence="2 3">CPCC 203464</strain>
    </source>
</reference>
<dbReference type="Pfam" id="PF03237">
    <property type="entry name" value="Terminase_6N"/>
    <property type="match status" value="1"/>
</dbReference>
<dbReference type="Gene3D" id="3.40.50.300">
    <property type="entry name" value="P-loop containing nucleotide triphosphate hydrolases"/>
    <property type="match status" value="1"/>
</dbReference>
<dbReference type="OrthoDB" id="4498710at2"/>
<organism evidence="2 3">
    <name type="scientific">Williamsia sterculiae</name>
    <dbReference type="NCBI Taxonomy" id="1344003"/>
    <lineage>
        <taxon>Bacteria</taxon>
        <taxon>Bacillati</taxon>
        <taxon>Actinomycetota</taxon>
        <taxon>Actinomycetes</taxon>
        <taxon>Mycobacteriales</taxon>
        <taxon>Nocardiaceae</taxon>
        <taxon>Williamsia</taxon>
    </lineage>
</organism>
<sequence>MAQLHTAQRQIASSSARFKVLRCGRRFGKTTYAAEEMKGACLFEPGPVAYFATTRDQARDIMWADLLKECLGTANYVAHNEQRLEVTLRRPDGTTNHIRLFGWENIETARGKKYSLVVLDELDSMRAFEKQWREILRATLADYRGRALFMGTPKGYKSLYRLEKLSKTNTNYAVFHFTSFDNPFIDPDEIEEMRGEMSPSQFAQEVLAEYHKMEGLIYEEFDRDKHMVACPFVPVRWGLSIDFGYNHPLSAGIFAIGADNSIHLDRMLYERKLSNERRNEKIRDLIGDTRLDVQVGDSEDPLAIDTLNTALGLKIQPVVKGSGSVLEGLNKCISQLHQGRLTMDPSCEDLAWEKENYSWKLDKNDQPLDEPVKEDDDACDMERYAVMTILGRHKSGFRVRTA</sequence>
<dbReference type="InterPro" id="IPR052380">
    <property type="entry name" value="Viral_DNA_packaging_terminase"/>
</dbReference>
<gene>
    <name evidence="2" type="ORF">SAMN05445060_2748</name>
</gene>